<dbReference type="AlphaFoldDB" id="A0A7D8UXM0"/>
<sequence length="99" mass="11527">MTAEIAEMLEDLDLKQYRSSFLQAGLDNWEALCKITDSELDVLGIRLGHRRKLQREVARRLLWPDFKPLPTTQELLLLLWHNEQGRAGGREDYFSLPCS</sequence>
<evidence type="ECO:0000313" key="2">
    <source>
        <dbReference type="EMBL" id="TVY58947.1"/>
    </source>
</evidence>
<reference evidence="2 3" key="1">
    <citation type="submission" date="2018-05" db="EMBL/GenBank/DDBJ databases">
        <title>Whole genome sequencing for identification of molecular markers to develop diagnostic detection tools for the regulated plant pathogen Lachnellula willkommii.</title>
        <authorList>
            <person name="Giroux E."/>
            <person name="Bilodeau G."/>
        </authorList>
    </citation>
    <scope>NUCLEOTIDE SEQUENCE [LARGE SCALE GENOMIC DNA]</scope>
    <source>
        <strain evidence="2 3">CBS 625.97</strain>
    </source>
</reference>
<dbReference type="InterPro" id="IPR001660">
    <property type="entry name" value="SAM"/>
</dbReference>
<keyword evidence="3" id="KW-1185">Reference proteome</keyword>
<proteinExistence type="predicted"/>
<feature type="domain" description="SAM" evidence="1">
    <location>
        <begin position="5"/>
        <end position="58"/>
    </location>
</feature>
<evidence type="ECO:0000313" key="3">
    <source>
        <dbReference type="Proteomes" id="UP000481288"/>
    </source>
</evidence>
<protein>
    <recommendedName>
        <fullName evidence="1">SAM domain-containing protein</fullName>
    </recommendedName>
</protein>
<accession>A0A7D8UXM0</accession>
<dbReference type="Proteomes" id="UP000481288">
    <property type="component" value="Unassembled WGS sequence"/>
</dbReference>
<organism evidence="2 3">
    <name type="scientific">Lachnellula cervina</name>
    <dbReference type="NCBI Taxonomy" id="1316786"/>
    <lineage>
        <taxon>Eukaryota</taxon>
        <taxon>Fungi</taxon>
        <taxon>Dikarya</taxon>
        <taxon>Ascomycota</taxon>
        <taxon>Pezizomycotina</taxon>
        <taxon>Leotiomycetes</taxon>
        <taxon>Helotiales</taxon>
        <taxon>Lachnaceae</taxon>
        <taxon>Lachnellula</taxon>
    </lineage>
</organism>
<dbReference type="Gene3D" id="1.10.150.50">
    <property type="entry name" value="Transcription Factor, Ets-1"/>
    <property type="match status" value="1"/>
</dbReference>
<dbReference type="EMBL" id="QGMG01000019">
    <property type="protein sequence ID" value="TVY58947.1"/>
    <property type="molecule type" value="Genomic_DNA"/>
</dbReference>
<comment type="caution">
    <text evidence="2">The sequence shown here is derived from an EMBL/GenBank/DDBJ whole genome shotgun (WGS) entry which is preliminary data.</text>
</comment>
<dbReference type="Pfam" id="PF00536">
    <property type="entry name" value="SAM_1"/>
    <property type="match status" value="1"/>
</dbReference>
<name>A0A7D8UXM0_9HELO</name>
<evidence type="ECO:0000259" key="1">
    <source>
        <dbReference type="Pfam" id="PF00536"/>
    </source>
</evidence>
<dbReference type="OrthoDB" id="1919336at2759"/>
<gene>
    <name evidence="2" type="ORF">LCER1_G001526</name>
</gene>
<dbReference type="InterPro" id="IPR013761">
    <property type="entry name" value="SAM/pointed_sf"/>
</dbReference>
<dbReference type="SUPFAM" id="SSF47769">
    <property type="entry name" value="SAM/Pointed domain"/>
    <property type="match status" value="1"/>
</dbReference>